<sequence>MSDLPSQIETTLKGGFIESAYPVLVQHGLKDSDVFMHSLGCSVWNTLGHELGYMAVAEGPAPVASGDNIRSDSVWYDKETIAPRVLIEFERYDGSGRGKAKLVEKLTNLMEASLRWENQPDLLILSAWSSGLVSAPDFQELEDLYRQGVSNSKGLRIPPPPSGSLLLHRMVLQPGVDGLLRLKLMNFRWS</sequence>
<dbReference type="RefSeq" id="WP_091997560.1">
    <property type="nucleotide sequence ID" value="NZ_FOUR01000001.1"/>
</dbReference>
<dbReference type="OrthoDB" id="6637672at2"/>
<evidence type="ECO:0000313" key="2">
    <source>
        <dbReference type="Proteomes" id="UP000199339"/>
    </source>
</evidence>
<dbReference type="AlphaFoldDB" id="A0A1I4QLA4"/>
<proteinExistence type="predicted"/>
<dbReference type="EMBL" id="FOUR01000001">
    <property type="protein sequence ID" value="SFM40837.1"/>
    <property type="molecule type" value="Genomic_DNA"/>
</dbReference>
<keyword evidence="2" id="KW-1185">Reference proteome</keyword>
<protein>
    <submittedName>
        <fullName evidence="1">Uncharacterized protein</fullName>
    </submittedName>
</protein>
<accession>A0A1I4QLA4</accession>
<organism evidence="1 2">
    <name type="scientific">Marinobacter pelagius</name>
    <dbReference type="NCBI Taxonomy" id="379482"/>
    <lineage>
        <taxon>Bacteria</taxon>
        <taxon>Pseudomonadati</taxon>
        <taxon>Pseudomonadota</taxon>
        <taxon>Gammaproteobacteria</taxon>
        <taxon>Pseudomonadales</taxon>
        <taxon>Marinobacteraceae</taxon>
        <taxon>Marinobacter</taxon>
    </lineage>
</organism>
<dbReference type="Proteomes" id="UP000199339">
    <property type="component" value="Unassembled WGS sequence"/>
</dbReference>
<reference evidence="2" key="1">
    <citation type="submission" date="2016-10" db="EMBL/GenBank/DDBJ databases">
        <authorList>
            <person name="Varghese N."/>
            <person name="Submissions S."/>
        </authorList>
    </citation>
    <scope>NUCLEOTIDE SEQUENCE [LARGE SCALE GENOMIC DNA]</scope>
    <source>
        <strain evidence="2">CGMCC 1.6775</strain>
    </source>
</reference>
<evidence type="ECO:0000313" key="1">
    <source>
        <dbReference type="EMBL" id="SFM40837.1"/>
    </source>
</evidence>
<name>A0A1I4QLA4_9GAMM</name>
<gene>
    <name evidence="1" type="ORF">SAMN04487961_0160</name>
</gene>